<name>A0A563UJB0_9SPHI</name>
<dbReference type="GO" id="GO:0043856">
    <property type="term" value="F:anti-sigma factor antagonist activity"/>
    <property type="evidence" value="ECO:0007669"/>
    <property type="project" value="TreeGrafter"/>
</dbReference>
<dbReference type="AlphaFoldDB" id="A0A563UJB0"/>
<evidence type="ECO:0000259" key="1">
    <source>
        <dbReference type="PROSITE" id="PS50801"/>
    </source>
</evidence>
<gene>
    <name evidence="2" type="ORF">FPZ43_03030</name>
</gene>
<dbReference type="InterPro" id="IPR036513">
    <property type="entry name" value="STAS_dom_sf"/>
</dbReference>
<comment type="caution">
    <text evidence="2">The sequence shown here is derived from an EMBL/GenBank/DDBJ whole genome shotgun (WGS) entry which is preliminary data.</text>
</comment>
<dbReference type="Pfam" id="PF01740">
    <property type="entry name" value="STAS"/>
    <property type="match status" value="1"/>
</dbReference>
<keyword evidence="3" id="KW-1185">Reference proteome</keyword>
<dbReference type="InterPro" id="IPR002645">
    <property type="entry name" value="STAS_dom"/>
</dbReference>
<evidence type="ECO:0000313" key="3">
    <source>
        <dbReference type="Proteomes" id="UP000320042"/>
    </source>
</evidence>
<dbReference type="PROSITE" id="PS50801">
    <property type="entry name" value="STAS"/>
    <property type="match status" value="1"/>
</dbReference>
<dbReference type="SUPFAM" id="SSF52091">
    <property type="entry name" value="SpoIIaa-like"/>
    <property type="match status" value="1"/>
</dbReference>
<organism evidence="2 3">
    <name type="scientific">Mucilaginibacter pallidiroseus</name>
    <dbReference type="NCBI Taxonomy" id="2599295"/>
    <lineage>
        <taxon>Bacteria</taxon>
        <taxon>Pseudomonadati</taxon>
        <taxon>Bacteroidota</taxon>
        <taxon>Sphingobacteriia</taxon>
        <taxon>Sphingobacteriales</taxon>
        <taxon>Sphingobacteriaceae</taxon>
        <taxon>Mucilaginibacter</taxon>
    </lineage>
</organism>
<dbReference type="Gene3D" id="3.30.750.24">
    <property type="entry name" value="STAS domain"/>
    <property type="match status" value="1"/>
</dbReference>
<dbReference type="CDD" id="cd07043">
    <property type="entry name" value="STAS_anti-anti-sigma_factors"/>
    <property type="match status" value="1"/>
</dbReference>
<dbReference type="EMBL" id="VOEJ01000001">
    <property type="protein sequence ID" value="TWR31464.1"/>
    <property type="molecule type" value="Genomic_DNA"/>
</dbReference>
<reference evidence="2 3" key="1">
    <citation type="submission" date="2019-07" db="EMBL/GenBank/DDBJ databases">
        <authorList>
            <person name="Kim J."/>
        </authorList>
    </citation>
    <scope>NUCLEOTIDE SEQUENCE [LARGE SCALE GENOMIC DNA]</scope>
    <source>
        <strain evidence="3">dk17</strain>
    </source>
</reference>
<dbReference type="OrthoDB" id="9796076at2"/>
<feature type="domain" description="STAS" evidence="1">
    <location>
        <begin position="19"/>
        <end position="111"/>
    </location>
</feature>
<dbReference type="PANTHER" id="PTHR33495:SF2">
    <property type="entry name" value="ANTI-SIGMA FACTOR ANTAGONIST TM_1081-RELATED"/>
    <property type="match status" value="1"/>
</dbReference>
<accession>A0A563UJB0</accession>
<dbReference type="RefSeq" id="WP_146380361.1">
    <property type="nucleotide sequence ID" value="NZ_VOEJ01000001.1"/>
</dbReference>
<dbReference type="Proteomes" id="UP000320042">
    <property type="component" value="Unassembled WGS sequence"/>
</dbReference>
<dbReference type="PANTHER" id="PTHR33495">
    <property type="entry name" value="ANTI-SIGMA FACTOR ANTAGONIST TM_1081-RELATED-RELATED"/>
    <property type="match status" value="1"/>
</dbReference>
<sequence>MTIIADVHSNAVVANIQPAEANLTVADSFKTELNTLVDEGYKYLVVSFDNVVYVDSSFLGALVSSLKYAISNKAEIVLSGLNKDIQNLFGLIRLDKAFKIYPTTTAALSAL</sequence>
<proteinExistence type="predicted"/>
<protein>
    <submittedName>
        <fullName evidence="2">STAS domain-containing protein</fullName>
    </submittedName>
</protein>
<evidence type="ECO:0000313" key="2">
    <source>
        <dbReference type="EMBL" id="TWR31464.1"/>
    </source>
</evidence>